<keyword evidence="3" id="KW-1185">Reference proteome</keyword>
<dbReference type="AlphaFoldDB" id="A0A397TDV7"/>
<name>A0A397TDV7_9GLOM</name>
<reference evidence="2 3" key="1">
    <citation type="submission" date="2018-06" db="EMBL/GenBank/DDBJ databases">
        <title>Comparative genomics reveals the genomic features of Rhizophagus irregularis, R. cerebriforme, R. diaphanum and Gigaspora rosea, and their symbiotic lifestyle signature.</title>
        <authorList>
            <person name="Morin E."/>
            <person name="San Clemente H."/>
            <person name="Chen E.C.H."/>
            <person name="De La Providencia I."/>
            <person name="Hainaut M."/>
            <person name="Kuo A."/>
            <person name="Kohler A."/>
            <person name="Murat C."/>
            <person name="Tang N."/>
            <person name="Roy S."/>
            <person name="Loubradou J."/>
            <person name="Henrissat B."/>
            <person name="Grigoriev I.V."/>
            <person name="Corradi N."/>
            <person name="Roux C."/>
            <person name="Martin F.M."/>
        </authorList>
    </citation>
    <scope>NUCLEOTIDE SEQUENCE [LARGE SCALE GENOMIC DNA]</scope>
    <source>
        <strain evidence="2 3">DAOM 227022</strain>
    </source>
</reference>
<keyword evidence="1" id="KW-0175">Coiled coil</keyword>
<evidence type="ECO:0000313" key="2">
    <source>
        <dbReference type="EMBL" id="RIA94655.1"/>
    </source>
</evidence>
<sequence length="439" mass="50677">MESEIDLLKQKNARLMAKNYKLEAEIVKLRQIIDENARRDVKVMELEQKNMELEARLAVLEQSSLVVGEQPQNDKKAIVKVLPEMDAFLVEVNKKSIGDKIRERSAEPVTLPEQVVKELTPACKLVISGNKSPVKSFMVNKQASTSENIDMECQKIPYNQKVEQDLRRELSSTEIGNSKMNKAFDIQISELSLEAILMGSSEVTAQNIVDLFRVAIKFKRKEILCWYCYYKAYKDRVRDVKSKNGINDKSVRTLVYSEIKPLLPDITDIQDIINNFPKKAINIDDAGYEGYEDSIPNWNRHTLDYYPNLYREFSSENFDYYGITDETSYPLCKLDHSDGESIEEKGNMSKSDKVLIPKYLDWHAKLTGLPSVLTDKIRSSLYKKYKKETGYEPWQLSEAIISISEKPQASDFKPITFKVKPDLELIIKSMLEHFTYLKF</sequence>
<comment type="caution">
    <text evidence="2">The sequence shown here is derived from an EMBL/GenBank/DDBJ whole genome shotgun (WGS) entry which is preliminary data.</text>
</comment>
<accession>A0A397TDV7</accession>
<evidence type="ECO:0000256" key="1">
    <source>
        <dbReference type="SAM" id="Coils"/>
    </source>
</evidence>
<feature type="coiled-coil region" evidence="1">
    <location>
        <begin position="5"/>
        <end position="63"/>
    </location>
</feature>
<organism evidence="2 3">
    <name type="scientific">Glomus cerebriforme</name>
    <dbReference type="NCBI Taxonomy" id="658196"/>
    <lineage>
        <taxon>Eukaryota</taxon>
        <taxon>Fungi</taxon>
        <taxon>Fungi incertae sedis</taxon>
        <taxon>Mucoromycota</taxon>
        <taxon>Glomeromycotina</taxon>
        <taxon>Glomeromycetes</taxon>
        <taxon>Glomerales</taxon>
        <taxon>Glomeraceae</taxon>
        <taxon>Glomus</taxon>
    </lineage>
</organism>
<gene>
    <name evidence="2" type="ORF">C1645_817710</name>
</gene>
<protein>
    <submittedName>
        <fullName evidence="2">Uncharacterized protein</fullName>
    </submittedName>
</protein>
<dbReference type="EMBL" id="QKYT01000076">
    <property type="protein sequence ID" value="RIA94655.1"/>
    <property type="molecule type" value="Genomic_DNA"/>
</dbReference>
<dbReference type="Proteomes" id="UP000265703">
    <property type="component" value="Unassembled WGS sequence"/>
</dbReference>
<dbReference type="OrthoDB" id="2359299at2759"/>
<evidence type="ECO:0000313" key="3">
    <source>
        <dbReference type="Proteomes" id="UP000265703"/>
    </source>
</evidence>
<proteinExistence type="predicted"/>